<sequence length="72" mass="7568">MRSGSAAGSPRAPGAPDALNEWAYEAVGSTLKVTLTSTFVDHAAVEAVAFLVSWSNDALTTSRRSLACRRSQ</sequence>
<evidence type="ECO:0000313" key="2">
    <source>
        <dbReference type="Proteomes" id="UP001189429"/>
    </source>
</evidence>
<comment type="caution">
    <text evidence="1">The sequence shown here is derived from an EMBL/GenBank/DDBJ whole genome shotgun (WGS) entry which is preliminary data.</text>
</comment>
<feature type="non-terminal residue" evidence="1">
    <location>
        <position position="72"/>
    </location>
</feature>
<protein>
    <recommendedName>
        <fullName evidence="3">Subtilisin</fullName>
    </recommendedName>
</protein>
<name>A0ABN9SVZ8_9DINO</name>
<organism evidence="1 2">
    <name type="scientific">Prorocentrum cordatum</name>
    <dbReference type="NCBI Taxonomy" id="2364126"/>
    <lineage>
        <taxon>Eukaryota</taxon>
        <taxon>Sar</taxon>
        <taxon>Alveolata</taxon>
        <taxon>Dinophyceae</taxon>
        <taxon>Prorocentrales</taxon>
        <taxon>Prorocentraceae</taxon>
        <taxon>Prorocentrum</taxon>
    </lineage>
</organism>
<dbReference type="Proteomes" id="UP001189429">
    <property type="component" value="Unassembled WGS sequence"/>
</dbReference>
<accession>A0ABN9SVZ8</accession>
<dbReference type="EMBL" id="CAUYUJ010013670">
    <property type="protein sequence ID" value="CAK0836600.1"/>
    <property type="molecule type" value="Genomic_DNA"/>
</dbReference>
<keyword evidence="2" id="KW-1185">Reference proteome</keyword>
<evidence type="ECO:0000313" key="1">
    <source>
        <dbReference type="EMBL" id="CAK0836600.1"/>
    </source>
</evidence>
<evidence type="ECO:0008006" key="3">
    <source>
        <dbReference type="Google" id="ProtNLM"/>
    </source>
</evidence>
<proteinExistence type="predicted"/>
<reference evidence="1" key="1">
    <citation type="submission" date="2023-10" db="EMBL/GenBank/DDBJ databases">
        <authorList>
            <person name="Chen Y."/>
            <person name="Shah S."/>
            <person name="Dougan E. K."/>
            <person name="Thang M."/>
            <person name="Chan C."/>
        </authorList>
    </citation>
    <scope>NUCLEOTIDE SEQUENCE [LARGE SCALE GENOMIC DNA]</scope>
</reference>
<gene>
    <name evidence="1" type="ORF">PCOR1329_LOCUS33037</name>
</gene>